<sequence length="179" mass="19733">MKGAFKAVKDGKLTRKGKTITCSQCGNLGHNKKSCNGQGGSIKGKMKRSYGVSKNTKWGTQPKPSVAQVDVTQSQGPCEVSITQSQTPTQGARSSQVTAIAIACNPVQHSRTKHIAVRYHFIKEHVEKGTIELYFFKTDYQLADIFTKALPVDRFSYLVHRLGMHSLSPQELDHLAKSQ</sequence>
<accession>A0A6L2MH41</accession>
<proteinExistence type="predicted"/>
<reference evidence="1" key="1">
    <citation type="journal article" date="2019" name="Sci. Rep.">
        <title>Draft genome of Tanacetum cinerariifolium, the natural source of mosquito coil.</title>
        <authorList>
            <person name="Yamashiro T."/>
            <person name="Shiraishi A."/>
            <person name="Satake H."/>
            <person name="Nakayama K."/>
        </authorList>
    </citation>
    <scope>NUCLEOTIDE SEQUENCE</scope>
</reference>
<protein>
    <submittedName>
        <fullName evidence="1">Retrovirus-related Pol polyprotein from transposon TNT 1-94</fullName>
    </submittedName>
</protein>
<gene>
    <name evidence="1" type="ORF">Tci_043782</name>
</gene>
<comment type="caution">
    <text evidence="1">The sequence shown here is derived from an EMBL/GenBank/DDBJ whole genome shotgun (WGS) entry which is preliminary data.</text>
</comment>
<dbReference type="EMBL" id="BKCJ010006373">
    <property type="protein sequence ID" value="GEU71804.1"/>
    <property type="molecule type" value="Genomic_DNA"/>
</dbReference>
<evidence type="ECO:0000313" key="1">
    <source>
        <dbReference type="EMBL" id="GEU71804.1"/>
    </source>
</evidence>
<dbReference type="AlphaFoldDB" id="A0A6L2MH41"/>
<dbReference type="CDD" id="cd09272">
    <property type="entry name" value="RNase_HI_RT_Ty1"/>
    <property type="match status" value="1"/>
</dbReference>
<organism evidence="1">
    <name type="scientific">Tanacetum cinerariifolium</name>
    <name type="common">Dalmatian daisy</name>
    <name type="synonym">Chrysanthemum cinerariifolium</name>
    <dbReference type="NCBI Taxonomy" id="118510"/>
    <lineage>
        <taxon>Eukaryota</taxon>
        <taxon>Viridiplantae</taxon>
        <taxon>Streptophyta</taxon>
        <taxon>Embryophyta</taxon>
        <taxon>Tracheophyta</taxon>
        <taxon>Spermatophyta</taxon>
        <taxon>Magnoliopsida</taxon>
        <taxon>eudicotyledons</taxon>
        <taxon>Gunneridae</taxon>
        <taxon>Pentapetalae</taxon>
        <taxon>asterids</taxon>
        <taxon>campanulids</taxon>
        <taxon>Asterales</taxon>
        <taxon>Asteraceae</taxon>
        <taxon>Asteroideae</taxon>
        <taxon>Anthemideae</taxon>
        <taxon>Anthemidinae</taxon>
        <taxon>Tanacetum</taxon>
    </lineage>
</organism>
<name>A0A6L2MH41_TANCI</name>